<protein>
    <submittedName>
        <fullName evidence="1">Uncharacterized protein</fullName>
    </submittedName>
</protein>
<evidence type="ECO:0000313" key="2">
    <source>
        <dbReference type="Proteomes" id="UP000270185"/>
    </source>
</evidence>
<dbReference type="EMBL" id="CP034159">
    <property type="protein sequence ID" value="AZI33143.1"/>
    <property type="molecule type" value="Genomic_DNA"/>
</dbReference>
<dbReference type="RefSeq" id="WP_125024347.1">
    <property type="nucleotide sequence ID" value="NZ_CP034159.1"/>
</dbReference>
<dbReference type="KEGG" id="ccas:EIB73_08135"/>
<proteinExistence type="predicted"/>
<dbReference type="OrthoDB" id="961266at2"/>
<sequence length="116" mass="13425">MTFFNDFSIEKGESFEGIMSHKNGMNGDLRYLRKDKKGGSTNLFNNGELTGWKGLDAERQNNFNDALYKFGWKSMLSQYYGDKKEKLLNHATNDKDNNHNDHLHIQGFKPTLKETT</sequence>
<evidence type="ECO:0000313" key="1">
    <source>
        <dbReference type="EMBL" id="AZI33143.1"/>
    </source>
</evidence>
<keyword evidence="2" id="KW-1185">Reference proteome</keyword>
<organism evidence="1 2">
    <name type="scientific">Kaistella carnis</name>
    <dbReference type="NCBI Taxonomy" id="1241979"/>
    <lineage>
        <taxon>Bacteria</taxon>
        <taxon>Pseudomonadati</taxon>
        <taxon>Bacteroidota</taxon>
        <taxon>Flavobacteriia</taxon>
        <taxon>Flavobacteriales</taxon>
        <taxon>Weeksellaceae</taxon>
        <taxon>Chryseobacterium group</taxon>
        <taxon>Kaistella</taxon>
    </lineage>
</organism>
<dbReference type="AlphaFoldDB" id="A0A3G8XKV3"/>
<reference evidence="2" key="1">
    <citation type="submission" date="2018-11" db="EMBL/GenBank/DDBJ databases">
        <title>Proposal to divide the Flavobacteriaceae and reorganize its genera based on Amino Acid Identity values calculated from whole genome sequences.</title>
        <authorList>
            <person name="Nicholson A.C."/>
            <person name="Gulvik C.A."/>
            <person name="Whitney A.M."/>
            <person name="Humrighouse B.W."/>
            <person name="Bell M."/>
            <person name="Holmes B."/>
            <person name="Steigerwalt A.G."/>
            <person name="Villarma A."/>
            <person name="Sheth M."/>
            <person name="Batra D."/>
            <person name="Pryor J."/>
            <person name="Bernardet J.-F."/>
            <person name="Hugo C."/>
            <person name="Kampfer P."/>
            <person name="Newman J.D."/>
            <person name="McQuiston J.R."/>
        </authorList>
    </citation>
    <scope>NUCLEOTIDE SEQUENCE [LARGE SCALE GENOMIC DNA]</scope>
    <source>
        <strain evidence="2">G0081</strain>
    </source>
</reference>
<accession>A0A3G8XKV3</accession>
<dbReference type="Proteomes" id="UP000270185">
    <property type="component" value="Chromosome"/>
</dbReference>
<gene>
    <name evidence="1" type="ORF">EIB73_08135</name>
</gene>
<name>A0A3G8XKV3_9FLAO</name>